<dbReference type="Proteomes" id="UP000189229">
    <property type="component" value="Unassembled WGS sequence"/>
</dbReference>
<reference evidence="1 3" key="1">
    <citation type="submission" date="2017-02" db="EMBL/GenBank/DDBJ databases">
        <title>Complete genome sequences of Mycobacterium kansasii strains isolated from rhesus macaques.</title>
        <authorList>
            <person name="Panda A."/>
            <person name="Nagaraj S."/>
            <person name="Zhao X."/>
            <person name="Tettelin H."/>
            <person name="Detolla L.J."/>
        </authorList>
    </citation>
    <scope>NUCLEOTIDE SEQUENCE [LARGE SCALE GENOMIC DNA]</scope>
    <source>
        <strain evidence="2 3">11-3469</strain>
        <strain evidence="1">11-3813</strain>
    </source>
</reference>
<dbReference type="EMBL" id="MVBM01000001">
    <property type="protein sequence ID" value="OOK82632.1"/>
    <property type="molecule type" value="Genomic_DNA"/>
</dbReference>
<evidence type="ECO:0000313" key="2">
    <source>
        <dbReference type="EMBL" id="OOK83592.1"/>
    </source>
</evidence>
<dbReference type="AlphaFoldDB" id="A0A1V3XU59"/>
<evidence type="ECO:0000313" key="1">
    <source>
        <dbReference type="EMBL" id="OOK82632.1"/>
    </source>
</evidence>
<protein>
    <submittedName>
        <fullName evidence="1">Uncharacterized protein</fullName>
    </submittedName>
</protein>
<accession>A0A1V3XU59</accession>
<sequence length="49" mass="5159">MGLAGIPAGPTVGYHLLVLAYKVFERHSAVAAARPDADRPGGWVCLILK</sequence>
<proteinExistence type="predicted"/>
<dbReference type="Proteomes" id="UP000188532">
    <property type="component" value="Unassembled WGS sequence"/>
</dbReference>
<comment type="caution">
    <text evidence="1">The sequence shown here is derived from an EMBL/GenBank/DDBJ whole genome shotgun (WGS) entry which is preliminary data.</text>
</comment>
<name>A0A1V3XU59_MYCKA</name>
<organism evidence="1">
    <name type="scientific">Mycobacterium kansasii</name>
    <dbReference type="NCBI Taxonomy" id="1768"/>
    <lineage>
        <taxon>Bacteria</taxon>
        <taxon>Bacillati</taxon>
        <taxon>Actinomycetota</taxon>
        <taxon>Actinomycetes</taxon>
        <taxon>Mycobacteriales</taxon>
        <taxon>Mycobacteriaceae</taxon>
        <taxon>Mycobacterium</taxon>
    </lineage>
</organism>
<dbReference type="EMBL" id="MVBN01000001">
    <property type="protein sequence ID" value="OOK83592.1"/>
    <property type="molecule type" value="Genomic_DNA"/>
</dbReference>
<gene>
    <name evidence="2" type="ORF">BZL29_0982</name>
    <name evidence="1" type="ORF">BZL30_0913</name>
</gene>
<evidence type="ECO:0000313" key="3">
    <source>
        <dbReference type="Proteomes" id="UP000188532"/>
    </source>
</evidence>